<dbReference type="EMBL" id="LGGP01000029">
    <property type="protein sequence ID" value="KUK81863.1"/>
    <property type="molecule type" value="Genomic_DNA"/>
</dbReference>
<evidence type="ECO:0000259" key="3">
    <source>
        <dbReference type="Pfam" id="PF00994"/>
    </source>
</evidence>
<dbReference type="PANTHER" id="PTHR43764">
    <property type="entry name" value="MOLYBDENUM COFACTOR BIOSYNTHESIS"/>
    <property type="match status" value="1"/>
</dbReference>
<evidence type="ECO:0000313" key="4">
    <source>
        <dbReference type="EMBL" id="KUK81863.1"/>
    </source>
</evidence>
<dbReference type="PANTHER" id="PTHR43764:SF1">
    <property type="entry name" value="MOLYBDOPTERIN MOLYBDOTRANSFERASE"/>
    <property type="match status" value="1"/>
</dbReference>
<evidence type="ECO:0000313" key="5">
    <source>
        <dbReference type="Proteomes" id="UP000054092"/>
    </source>
</evidence>
<evidence type="ECO:0000256" key="1">
    <source>
        <dbReference type="ARBA" id="ARBA00005046"/>
    </source>
</evidence>
<dbReference type="Proteomes" id="UP000054092">
    <property type="component" value="Unassembled WGS sequence"/>
</dbReference>
<feature type="domain" description="MoaB/Mog" evidence="3">
    <location>
        <begin position="47"/>
        <end position="143"/>
    </location>
</feature>
<evidence type="ECO:0000256" key="2">
    <source>
        <dbReference type="ARBA" id="ARBA00023150"/>
    </source>
</evidence>
<proteinExistence type="predicted"/>
<dbReference type="InterPro" id="IPR036425">
    <property type="entry name" value="MoaB/Mog-like_dom_sf"/>
</dbReference>
<name>A0A101HRV5_9BACT</name>
<gene>
    <name evidence="4" type="ORF">XD94_0286</name>
</gene>
<dbReference type="InterPro" id="IPR051920">
    <property type="entry name" value="MPT_Adenylyltrnsfr/MoaC-Rel"/>
</dbReference>
<sequence>MYSCKIIRILESGFFEEISRSIEISKRILEDHDFTYTGSTDVAPVMSDLKEAIYADSCSNDVVLVLGGTGLYREDIGPEVVLSLVDKRATGIETAMLRNAIVADPSLCLYRVGAGTIKDSIVLSVPGYHETVHYYLEAVLDYLKPFFDGLRAPEKILGNDVNVNL</sequence>
<dbReference type="GO" id="GO:0006777">
    <property type="term" value="P:Mo-molybdopterin cofactor biosynthetic process"/>
    <property type="evidence" value="ECO:0007669"/>
    <property type="project" value="UniProtKB-KW"/>
</dbReference>
<comment type="caution">
    <text evidence="4">The sequence shown here is derived from an EMBL/GenBank/DDBJ whole genome shotgun (WGS) entry which is preliminary data.</text>
</comment>
<dbReference type="AlphaFoldDB" id="A0A101HRV5"/>
<protein>
    <submittedName>
        <fullName evidence="4">Molybdopterin biosynthesis enzyme</fullName>
    </submittedName>
</protein>
<reference evidence="5" key="1">
    <citation type="journal article" date="2015" name="MBio">
        <title>Genome-Resolved Metagenomic Analysis Reveals Roles for Candidate Phyla and Other Microbial Community Members in Biogeochemical Transformations in Oil Reservoirs.</title>
        <authorList>
            <person name="Hu P."/>
            <person name="Tom L."/>
            <person name="Singh A."/>
            <person name="Thomas B.C."/>
            <person name="Baker B.J."/>
            <person name="Piceno Y.M."/>
            <person name="Andersen G.L."/>
            <person name="Banfield J.F."/>
        </authorList>
    </citation>
    <scope>NUCLEOTIDE SEQUENCE [LARGE SCALE GENOMIC DNA]</scope>
</reference>
<organism evidence="4 5">
    <name type="scientific">Mesotoga prima</name>
    <dbReference type="NCBI Taxonomy" id="1184387"/>
    <lineage>
        <taxon>Bacteria</taxon>
        <taxon>Thermotogati</taxon>
        <taxon>Thermotogota</taxon>
        <taxon>Thermotogae</taxon>
        <taxon>Kosmotogales</taxon>
        <taxon>Kosmotogaceae</taxon>
        <taxon>Mesotoga</taxon>
    </lineage>
</organism>
<accession>A0A101HRV5</accession>
<keyword evidence="2" id="KW-0501">Molybdenum cofactor biosynthesis</keyword>
<dbReference type="Gene3D" id="3.40.980.10">
    <property type="entry name" value="MoaB/Mog-like domain"/>
    <property type="match status" value="1"/>
</dbReference>
<dbReference type="Pfam" id="PF00994">
    <property type="entry name" value="MoCF_biosynth"/>
    <property type="match status" value="1"/>
</dbReference>
<comment type="pathway">
    <text evidence="1">Cofactor biosynthesis; molybdopterin biosynthesis.</text>
</comment>
<dbReference type="SUPFAM" id="SSF53218">
    <property type="entry name" value="Molybdenum cofactor biosynthesis proteins"/>
    <property type="match status" value="1"/>
</dbReference>
<dbReference type="PATRIC" id="fig|1184387.3.peg.598"/>
<dbReference type="InterPro" id="IPR001453">
    <property type="entry name" value="MoaB/Mog_dom"/>
</dbReference>